<comment type="subcellular location">
    <subcellularLocation>
        <location evidence="1">Cell membrane</location>
        <topology evidence="1">Multi-pass membrane protein</topology>
    </subcellularLocation>
</comment>
<evidence type="ECO:0000256" key="4">
    <source>
        <dbReference type="ARBA" id="ARBA00022692"/>
    </source>
</evidence>
<feature type="domain" description="Nucleoside transporter/FeoB GTPase Gate" evidence="10">
    <location>
        <begin position="173"/>
        <end position="269"/>
    </location>
</feature>
<dbReference type="GO" id="GO:0005337">
    <property type="term" value="F:nucleoside transmembrane transporter activity"/>
    <property type="evidence" value="ECO:0007669"/>
    <property type="project" value="InterPro"/>
</dbReference>
<keyword evidence="6 7" id="KW-0472">Membrane</keyword>
<evidence type="ECO:0000256" key="7">
    <source>
        <dbReference type="SAM" id="Phobius"/>
    </source>
</evidence>
<organism evidence="11 12">
    <name type="scientific">Stieleria marina</name>
    <dbReference type="NCBI Taxonomy" id="1930275"/>
    <lineage>
        <taxon>Bacteria</taxon>
        <taxon>Pseudomonadati</taxon>
        <taxon>Planctomycetota</taxon>
        <taxon>Planctomycetia</taxon>
        <taxon>Pirellulales</taxon>
        <taxon>Pirellulaceae</taxon>
        <taxon>Stieleria</taxon>
    </lineage>
</organism>
<sequence>MIANVSHLNAISLLGIFVMIGIAVVLSSDRRRISWRLVTMGIGLQVALAAVFFNSQTWTFPKTFTSYQQLVTQADATASVAGRFENDVLTVGDLQTAVDEERFTISQVDEQIAGGIELPRFRNGVVFYVVESFFSVIKRSVEAGTGFVFSANPDGDADDNQTHARAILTTFAFGVLPTVIFFASLMSVLYYLGVMQRLIRLMAWVMQKTLRVSGAESLAAAANVLVGHTEAPLVVKPYIASMTRSELNALMVGGFATISGSLMAIFASVGISAGHLLTASIISAPAALVLAKILQPETETPQTVDAAEAKMEQNATNLLQAAANGASEGLQLALNIAAMLIAFLALIMFIDILLQGAGGLVGLDVSLAKIFGTVFYPLAWIMGIESKDCSIAGDLLGKKMVINEFVAYLQLLGEDSQSLSERSKVILTYALCGFSNFGAIGIQMGGIGPLAPNRKNDIAQLGLRAMIGGMLACCMTACVAGVMYGILR</sequence>
<evidence type="ECO:0000256" key="3">
    <source>
        <dbReference type="ARBA" id="ARBA00022475"/>
    </source>
</evidence>
<feature type="transmembrane region" description="Helical" evidence="7">
    <location>
        <begin position="166"/>
        <end position="192"/>
    </location>
</feature>
<evidence type="ECO:0000259" key="10">
    <source>
        <dbReference type="Pfam" id="PF07670"/>
    </source>
</evidence>
<evidence type="ECO:0000313" key="12">
    <source>
        <dbReference type="Proteomes" id="UP000319817"/>
    </source>
</evidence>
<dbReference type="InterPro" id="IPR011657">
    <property type="entry name" value="CNT_C_dom"/>
</dbReference>
<dbReference type="Proteomes" id="UP000319817">
    <property type="component" value="Chromosome"/>
</dbReference>
<dbReference type="Pfam" id="PF07670">
    <property type="entry name" value="Gate"/>
    <property type="match status" value="1"/>
</dbReference>
<feature type="domain" description="Concentrative nucleoside transporter C-terminal" evidence="9">
    <location>
        <begin position="275"/>
        <end position="481"/>
    </location>
</feature>
<protein>
    <submittedName>
        <fullName evidence="11">Nucleoside permease NupX</fullName>
    </submittedName>
</protein>
<keyword evidence="5 7" id="KW-1133">Transmembrane helix</keyword>
<evidence type="ECO:0000256" key="1">
    <source>
        <dbReference type="ARBA" id="ARBA00004651"/>
    </source>
</evidence>
<dbReference type="PANTHER" id="PTHR10590:SF4">
    <property type="entry name" value="SOLUTE CARRIER FAMILY 28 MEMBER 3"/>
    <property type="match status" value="1"/>
</dbReference>
<dbReference type="GO" id="GO:0015293">
    <property type="term" value="F:symporter activity"/>
    <property type="evidence" value="ECO:0007669"/>
    <property type="project" value="TreeGrafter"/>
</dbReference>
<keyword evidence="4 7" id="KW-0812">Transmembrane</keyword>
<dbReference type="InterPro" id="IPR002668">
    <property type="entry name" value="CNT_N_dom"/>
</dbReference>
<gene>
    <name evidence="11" type="primary">nupX</name>
    <name evidence="11" type="ORF">K239x_58740</name>
</gene>
<evidence type="ECO:0000259" key="8">
    <source>
        <dbReference type="Pfam" id="PF01773"/>
    </source>
</evidence>
<dbReference type="Pfam" id="PF07662">
    <property type="entry name" value="Nucleos_tra2_C"/>
    <property type="match status" value="1"/>
</dbReference>
<keyword evidence="12" id="KW-1185">Reference proteome</keyword>
<keyword evidence="3" id="KW-1003">Cell membrane</keyword>
<accession>A0A517P399</accession>
<feature type="transmembrane region" description="Helical" evidence="7">
    <location>
        <begin position="332"/>
        <end position="354"/>
    </location>
</feature>
<feature type="transmembrane region" description="Helical" evidence="7">
    <location>
        <begin position="33"/>
        <end position="53"/>
    </location>
</feature>
<evidence type="ECO:0000259" key="9">
    <source>
        <dbReference type="Pfam" id="PF07662"/>
    </source>
</evidence>
<dbReference type="EMBL" id="CP036526">
    <property type="protein sequence ID" value="QDT13854.1"/>
    <property type="molecule type" value="Genomic_DNA"/>
</dbReference>
<feature type="transmembrane region" description="Helical" evidence="7">
    <location>
        <begin position="6"/>
        <end position="26"/>
    </location>
</feature>
<dbReference type="PANTHER" id="PTHR10590">
    <property type="entry name" value="SODIUM/NUCLEOSIDE COTRANSPORTER"/>
    <property type="match status" value="1"/>
</dbReference>
<feature type="transmembrane region" description="Helical" evidence="7">
    <location>
        <begin position="465"/>
        <end position="487"/>
    </location>
</feature>
<feature type="transmembrane region" description="Helical" evidence="7">
    <location>
        <begin position="360"/>
        <end position="381"/>
    </location>
</feature>
<dbReference type="Pfam" id="PF01773">
    <property type="entry name" value="Nucleos_tra2_N"/>
    <property type="match status" value="1"/>
</dbReference>
<evidence type="ECO:0000256" key="2">
    <source>
        <dbReference type="ARBA" id="ARBA00009033"/>
    </source>
</evidence>
<feature type="transmembrane region" description="Helical" evidence="7">
    <location>
        <begin position="247"/>
        <end position="267"/>
    </location>
</feature>
<dbReference type="InterPro" id="IPR011642">
    <property type="entry name" value="Gate_dom"/>
</dbReference>
<dbReference type="RefSeq" id="WP_419189473.1">
    <property type="nucleotide sequence ID" value="NZ_CP036526.1"/>
</dbReference>
<reference evidence="11 12" key="1">
    <citation type="submission" date="2019-02" db="EMBL/GenBank/DDBJ databases">
        <title>Deep-cultivation of Planctomycetes and their phenomic and genomic characterization uncovers novel biology.</title>
        <authorList>
            <person name="Wiegand S."/>
            <person name="Jogler M."/>
            <person name="Boedeker C."/>
            <person name="Pinto D."/>
            <person name="Vollmers J."/>
            <person name="Rivas-Marin E."/>
            <person name="Kohn T."/>
            <person name="Peeters S.H."/>
            <person name="Heuer A."/>
            <person name="Rast P."/>
            <person name="Oberbeckmann S."/>
            <person name="Bunk B."/>
            <person name="Jeske O."/>
            <person name="Meyerdierks A."/>
            <person name="Storesund J.E."/>
            <person name="Kallscheuer N."/>
            <person name="Luecker S."/>
            <person name="Lage O.M."/>
            <person name="Pohl T."/>
            <person name="Merkel B.J."/>
            <person name="Hornburger P."/>
            <person name="Mueller R.-W."/>
            <person name="Bruemmer F."/>
            <person name="Labrenz M."/>
            <person name="Spormann A.M."/>
            <person name="Op den Camp H."/>
            <person name="Overmann J."/>
            <person name="Amann R."/>
            <person name="Jetten M.S.M."/>
            <person name="Mascher T."/>
            <person name="Medema M.H."/>
            <person name="Devos D.P."/>
            <person name="Kaster A.-K."/>
            <person name="Ovreas L."/>
            <person name="Rohde M."/>
            <person name="Galperin M.Y."/>
            <person name="Jogler C."/>
        </authorList>
    </citation>
    <scope>NUCLEOTIDE SEQUENCE [LARGE SCALE GENOMIC DNA]</scope>
    <source>
        <strain evidence="11 12">K23_9</strain>
    </source>
</reference>
<name>A0A517P399_9BACT</name>
<dbReference type="GO" id="GO:0005886">
    <property type="term" value="C:plasma membrane"/>
    <property type="evidence" value="ECO:0007669"/>
    <property type="project" value="UniProtKB-SubCell"/>
</dbReference>
<feature type="transmembrane region" description="Helical" evidence="7">
    <location>
        <begin position="426"/>
        <end position="445"/>
    </location>
</feature>
<comment type="similarity">
    <text evidence="2">Belongs to the concentrative nucleoside transporter (CNT) (TC 2.A.41) family.</text>
</comment>
<dbReference type="InterPro" id="IPR008276">
    <property type="entry name" value="C_nuclsd_transpt"/>
</dbReference>
<dbReference type="AlphaFoldDB" id="A0A517P399"/>
<feature type="domain" description="Concentrative nucleoside transporter N-terminal" evidence="8">
    <location>
        <begin position="14"/>
        <end position="56"/>
    </location>
</feature>
<evidence type="ECO:0000313" key="11">
    <source>
        <dbReference type="EMBL" id="QDT13854.1"/>
    </source>
</evidence>
<proteinExistence type="inferred from homology"/>
<evidence type="ECO:0000256" key="5">
    <source>
        <dbReference type="ARBA" id="ARBA00022989"/>
    </source>
</evidence>
<evidence type="ECO:0000256" key="6">
    <source>
        <dbReference type="ARBA" id="ARBA00023136"/>
    </source>
</evidence>